<proteinExistence type="predicted"/>
<sequence>MTPPPPDEPLPDGNGVTDSDYYLPGLFAARLPCTFRLLSDFMSNKMTFEPKTNVNKLVLPAWRG</sequence>
<evidence type="ECO:0000313" key="2">
    <source>
        <dbReference type="Proteomes" id="UP000604737"/>
    </source>
</evidence>
<accession>A0ABQ3GWR9</accession>
<name>A0ABQ3GWR9_9NEIS</name>
<comment type="caution">
    <text evidence="1">The sequence shown here is derived from an EMBL/GenBank/DDBJ whole genome shotgun (WGS) entry which is preliminary data.</text>
</comment>
<organism evidence="1 2">
    <name type="scientific">Jeongeupia chitinilytica</name>
    <dbReference type="NCBI Taxonomy" id="1041641"/>
    <lineage>
        <taxon>Bacteria</taxon>
        <taxon>Pseudomonadati</taxon>
        <taxon>Pseudomonadota</taxon>
        <taxon>Betaproteobacteria</taxon>
        <taxon>Neisseriales</taxon>
        <taxon>Chitinibacteraceae</taxon>
        <taxon>Jeongeupia</taxon>
    </lineage>
</organism>
<dbReference type="EMBL" id="BMYO01000002">
    <property type="protein sequence ID" value="GHD58947.1"/>
    <property type="molecule type" value="Genomic_DNA"/>
</dbReference>
<protein>
    <submittedName>
        <fullName evidence="1">Uncharacterized protein</fullName>
    </submittedName>
</protein>
<evidence type="ECO:0000313" key="1">
    <source>
        <dbReference type="EMBL" id="GHD58947.1"/>
    </source>
</evidence>
<dbReference type="Proteomes" id="UP000604737">
    <property type="component" value="Unassembled WGS sequence"/>
</dbReference>
<keyword evidence="2" id="KW-1185">Reference proteome</keyword>
<gene>
    <name evidence="1" type="ORF">GCM10007350_09580</name>
</gene>
<reference evidence="2" key="1">
    <citation type="journal article" date="2019" name="Int. J. Syst. Evol. Microbiol.">
        <title>The Global Catalogue of Microorganisms (GCM) 10K type strain sequencing project: providing services to taxonomists for standard genome sequencing and annotation.</title>
        <authorList>
            <consortium name="The Broad Institute Genomics Platform"/>
            <consortium name="The Broad Institute Genome Sequencing Center for Infectious Disease"/>
            <person name="Wu L."/>
            <person name="Ma J."/>
        </authorList>
    </citation>
    <scope>NUCLEOTIDE SEQUENCE [LARGE SCALE GENOMIC DNA]</scope>
    <source>
        <strain evidence="2">KCTC 23701</strain>
    </source>
</reference>